<dbReference type="InterPro" id="IPR046342">
    <property type="entry name" value="CBS_dom_sf"/>
</dbReference>
<dbReference type="AlphaFoldDB" id="A0A1H1A495"/>
<dbReference type="InterPro" id="IPR051257">
    <property type="entry name" value="Diverse_CBS-Domain"/>
</dbReference>
<feature type="region of interest" description="Disordered" evidence="3">
    <location>
        <begin position="59"/>
        <end position="78"/>
    </location>
</feature>
<dbReference type="Proteomes" id="UP000199301">
    <property type="component" value="Unassembled WGS sequence"/>
</dbReference>
<dbReference type="Pfam" id="PF00571">
    <property type="entry name" value="CBS"/>
    <property type="match status" value="2"/>
</dbReference>
<dbReference type="SMART" id="SM00116">
    <property type="entry name" value="CBS"/>
    <property type="match status" value="2"/>
</dbReference>
<protein>
    <submittedName>
        <fullName evidence="5">CBS domain-containing protein</fullName>
    </submittedName>
</protein>
<feature type="domain" description="CBS" evidence="4">
    <location>
        <begin position="83"/>
        <end position="138"/>
    </location>
</feature>
<dbReference type="Gene3D" id="3.10.580.10">
    <property type="entry name" value="CBS-domain"/>
    <property type="match status" value="1"/>
</dbReference>
<dbReference type="RefSeq" id="WP_092522800.1">
    <property type="nucleotide sequence ID" value="NZ_FNKO01000001.1"/>
</dbReference>
<dbReference type="PANTHER" id="PTHR43080:SF2">
    <property type="entry name" value="CBS DOMAIN-CONTAINING PROTEIN"/>
    <property type="match status" value="1"/>
</dbReference>
<evidence type="ECO:0000256" key="1">
    <source>
        <dbReference type="ARBA" id="ARBA00023122"/>
    </source>
</evidence>
<dbReference type="EMBL" id="FNKO01000001">
    <property type="protein sequence ID" value="SDQ34462.1"/>
    <property type="molecule type" value="Genomic_DNA"/>
</dbReference>
<evidence type="ECO:0000259" key="4">
    <source>
        <dbReference type="PROSITE" id="PS51371"/>
    </source>
</evidence>
<reference evidence="6" key="1">
    <citation type="submission" date="2016-10" db="EMBL/GenBank/DDBJ databases">
        <authorList>
            <person name="Varghese N."/>
            <person name="Submissions S."/>
        </authorList>
    </citation>
    <scope>NUCLEOTIDE SEQUENCE [LARGE SCALE GENOMIC DNA]</scope>
    <source>
        <strain evidence="6">DSM 45459</strain>
    </source>
</reference>
<dbReference type="STRING" id="995062.SAMN04489718_1403"/>
<gene>
    <name evidence="5" type="ORF">SAMN04489718_1403</name>
</gene>
<keyword evidence="1 2" id="KW-0129">CBS domain</keyword>
<evidence type="ECO:0000256" key="3">
    <source>
        <dbReference type="SAM" id="MobiDB-lite"/>
    </source>
</evidence>
<proteinExistence type="predicted"/>
<keyword evidence="6" id="KW-1185">Reference proteome</keyword>
<dbReference type="PROSITE" id="PS51371">
    <property type="entry name" value="CBS"/>
    <property type="match status" value="2"/>
</dbReference>
<dbReference type="PANTHER" id="PTHR43080">
    <property type="entry name" value="CBS DOMAIN-CONTAINING PROTEIN CBSX3, MITOCHONDRIAL"/>
    <property type="match status" value="1"/>
</dbReference>
<feature type="compositionally biased region" description="Basic and acidic residues" evidence="3">
    <location>
        <begin position="59"/>
        <end position="73"/>
    </location>
</feature>
<dbReference type="InterPro" id="IPR000644">
    <property type="entry name" value="CBS_dom"/>
</dbReference>
<name>A0A1H1A495_9ACTN</name>
<dbReference type="OrthoDB" id="9799454at2"/>
<feature type="domain" description="CBS" evidence="4">
    <location>
        <begin position="7"/>
        <end position="65"/>
    </location>
</feature>
<evidence type="ECO:0000313" key="5">
    <source>
        <dbReference type="EMBL" id="SDQ34462.1"/>
    </source>
</evidence>
<accession>A0A1H1A495</accession>
<organism evidence="5 6">
    <name type="scientific">Actinopolyspora saharensis</name>
    <dbReference type="NCBI Taxonomy" id="995062"/>
    <lineage>
        <taxon>Bacteria</taxon>
        <taxon>Bacillati</taxon>
        <taxon>Actinomycetota</taxon>
        <taxon>Actinomycetes</taxon>
        <taxon>Actinopolysporales</taxon>
        <taxon>Actinopolysporaceae</taxon>
        <taxon>Actinopolyspora</taxon>
    </lineage>
</organism>
<evidence type="ECO:0000313" key="6">
    <source>
        <dbReference type="Proteomes" id="UP000199301"/>
    </source>
</evidence>
<evidence type="ECO:0000256" key="2">
    <source>
        <dbReference type="PROSITE-ProRule" id="PRU00703"/>
    </source>
</evidence>
<sequence length="204" mass="22162">MRVRDIMAEPGVVARAETPVKAAAGMLVEHGVTALPVVDSEDRLLGEVTELDLVRNRFPRDPRYSGGAEEHGEPPPGVVGELISPRITGIDPETDVTDLVRVLLEERVRSVPVVEEGRLVGMVTGRDLVRTLARDDDLLARDISYRLSFVGGPRRWSVEVDEGTALIVDAYDSAEDRHVARVLAESVPGVLRAHCTAAAAEENE</sequence>
<dbReference type="SUPFAM" id="SSF54631">
    <property type="entry name" value="CBS-domain pair"/>
    <property type="match status" value="1"/>
</dbReference>